<keyword evidence="4" id="KW-1185">Reference proteome</keyword>
<feature type="domain" description="HTH cro/C1-type" evidence="1">
    <location>
        <begin position="29"/>
        <end position="70"/>
    </location>
</feature>
<evidence type="ECO:0000313" key="4">
    <source>
        <dbReference type="Proteomes" id="UP000049979"/>
    </source>
</evidence>
<dbReference type="AlphaFoldDB" id="A0A0M6WE73"/>
<dbReference type="Gene3D" id="1.10.260.40">
    <property type="entry name" value="lambda repressor-like DNA-binding domains"/>
    <property type="match status" value="1"/>
</dbReference>
<evidence type="ECO:0000313" key="5">
    <source>
        <dbReference type="Proteomes" id="UP000095495"/>
    </source>
</evidence>
<reference evidence="2" key="2">
    <citation type="submission" date="2015-05" db="EMBL/GenBank/DDBJ databases">
        <authorList>
            <person name="Wang D.B."/>
            <person name="Wang M."/>
        </authorList>
    </citation>
    <scope>NUCLEOTIDE SEQUENCE [LARGE SCALE GENOMIC DNA]</scope>
    <source>
        <strain evidence="2">M72</strain>
    </source>
</reference>
<dbReference type="OrthoDB" id="2475196at2"/>
<dbReference type="CDD" id="cd00093">
    <property type="entry name" value="HTH_XRE"/>
    <property type="match status" value="1"/>
</dbReference>
<dbReference type="GO" id="GO:0003677">
    <property type="term" value="F:DNA binding"/>
    <property type="evidence" value="ECO:0007669"/>
    <property type="project" value="InterPro"/>
</dbReference>
<evidence type="ECO:0000313" key="2">
    <source>
        <dbReference type="EMBL" id="CRL33799.1"/>
    </source>
</evidence>
<dbReference type="Pfam" id="PF01381">
    <property type="entry name" value="HTH_3"/>
    <property type="match status" value="1"/>
</dbReference>
<organism evidence="2 4">
    <name type="scientific">Roseburia faecis</name>
    <dbReference type="NCBI Taxonomy" id="301302"/>
    <lineage>
        <taxon>Bacteria</taxon>
        <taxon>Bacillati</taxon>
        <taxon>Bacillota</taxon>
        <taxon>Clostridia</taxon>
        <taxon>Lachnospirales</taxon>
        <taxon>Lachnospiraceae</taxon>
        <taxon>Roseburia</taxon>
    </lineage>
</organism>
<dbReference type="Proteomes" id="UP000095495">
    <property type="component" value="Unassembled WGS sequence"/>
</dbReference>
<reference evidence="4" key="1">
    <citation type="submission" date="2015-05" db="EMBL/GenBank/DDBJ databases">
        <authorList>
            <consortium name="Pathogen Informatics"/>
        </authorList>
    </citation>
    <scope>NUCLEOTIDE SEQUENCE [LARGE SCALE GENOMIC DNA]</scope>
    <source>
        <strain evidence="3 5">2789STDY5608863</strain>
        <strain evidence="4">M72</strain>
    </source>
</reference>
<gene>
    <name evidence="3" type="ORF">ERS852420_00007</name>
    <name evidence="2" type="ORF">M72_03111</name>
</gene>
<dbReference type="EMBL" id="CYXV01000001">
    <property type="protein sequence ID" value="CUM68971.1"/>
    <property type="molecule type" value="Genomic_DNA"/>
</dbReference>
<dbReference type="SUPFAM" id="SSF47413">
    <property type="entry name" value="lambda repressor-like DNA-binding domains"/>
    <property type="match status" value="1"/>
</dbReference>
<dbReference type="InterPro" id="IPR010982">
    <property type="entry name" value="Lambda_DNA-bd_dom_sf"/>
</dbReference>
<dbReference type="Proteomes" id="UP000049979">
    <property type="component" value="Unassembled WGS sequence"/>
</dbReference>
<protein>
    <submittedName>
        <fullName evidence="3">Helix-turn-helix</fullName>
    </submittedName>
</protein>
<dbReference type="InterPro" id="IPR001387">
    <property type="entry name" value="Cro/C1-type_HTH"/>
</dbReference>
<name>A0A0M6WE73_9FIRM</name>
<evidence type="ECO:0000313" key="3">
    <source>
        <dbReference type="EMBL" id="CUM68971.1"/>
    </source>
</evidence>
<dbReference type="PROSITE" id="PS50943">
    <property type="entry name" value="HTH_CROC1"/>
    <property type="match status" value="1"/>
</dbReference>
<evidence type="ECO:0000259" key="1">
    <source>
        <dbReference type="PROSITE" id="PS50943"/>
    </source>
</evidence>
<accession>A0A0M6WE73</accession>
<dbReference type="EMBL" id="CVRR01000005">
    <property type="protein sequence ID" value="CRL33799.1"/>
    <property type="molecule type" value="Genomic_DNA"/>
</dbReference>
<dbReference type="SMART" id="SM00530">
    <property type="entry name" value="HTH_XRE"/>
    <property type="match status" value="1"/>
</dbReference>
<dbReference type="RefSeq" id="WP_022045349.1">
    <property type="nucleotide sequence ID" value="NZ_CP173697.1"/>
</dbReference>
<dbReference type="STRING" id="301302.ERS852420_00007"/>
<sequence>MKTNDKNKYKDFGDRLSLIMYKQNISNIQLANAMFVSPSTISGYRTGRRSPTVADLAAIVQILNVSADYLIGTSEITTRPDTTEKKS</sequence>
<proteinExistence type="predicted"/>
<dbReference type="GeneID" id="99748131"/>